<gene>
    <name evidence="3" type="ORF">EDD32_3594</name>
</gene>
<dbReference type="Pfam" id="PF00069">
    <property type="entry name" value="Pkinase"/>
    <property type="match status" value="1"/>
</dbReference>
<feature type="region of interest" description="Disordered" evidence="1">
    <location>
        <begin position="132"/>
        <end position="167"/>
    </location>
</feature>
<dbReference type="RefSeq" id="WP_123919697.1">
    <property type="nucleotide sequence ID" value="NZ_RKRA01000001.1"/>
</dbReference>
<dbReference type="EMBL" id="RKRA01000001">
    <property type="protein sequence ID" value="RPF29040.1"/>
    <property type="molecule type" value="Genomic_DNA"/>
</dbReference>
<dbReference type="SUPFAM" id="SSF56112">
    <property type="entry name" value="Protein kinase-like (PK-like)"/>
    <property type="match status" value="1"/>
</dbReference>
<evidence type="ECO:0000259" key="2">
    <source>
        <dbReference type="PROSITE" id="PS50011"/>
    </source>
</evidence>
<evidence type="ECO:0000313" key="3">
    <source>
        <dbReference type="EMBL" id="RPF29040.1"/>
    </source>
</evidence>
<reference evidence="3 4" key="1">
    <citation type="submission" date="2018-11" db="EMBL/GenBank/DDBJ databases">
        <title>Sequencing the genomes of 1000 actinobacteria strains.</title>
        <authorList>
            <person name="Klenk H.-P."/>
        </authorList>
    </citation>
    <scope>NUCLEOTIDE SEQUENCE [LARGE SCALE GENOMIC DNA]</scope>
    <source>
        <strain evidence="3 4">DSM 14418</strain>
    </source>
</reference>
<dbReference type="OrthoDB" id="5782056at2"/>
<evidence type="ECO:0000256" key="1">
    <source>
        <dbReference type="SAM" id="MobiDB-lite"/>
    </source>
</evidence>
<sequence>MAGRARLAKSLVEDLVSDGLATTDFGGIKDFEADPEFSTIARVATEMGWEVLFLTADITVKLEVRLLGKKERKAHLAGAATADGLVEVENLALMLRKGMNKKKSLAEKPGKADEYDRLSAVLKEWPDAFDLRQQPRRVAPTKKTPDRRRETPPSPFAPSTALKPPDQTIEVRSFPGEGDEAAFQRPGSSGQLVLGERISRGKEGSVYQVDGEPHLVAKIFKKGKVTTHRKEKVELMVQHKVWLPGVCFPESILSYEGEFVGFTMRRAQDAHVLNDTIFIPQELDRLYPGWTRRDLVDVCLSCLKRVKSLHDLNILIGDINPNNVMLGNQKDAWIIDIDSVQVEGYPCPVGWDEFTAPEILGGVQGLRSIEHEYFAIAVLVFMIMMTGTFPYENSGSDDTVQNIKSGLFPYGFDGKSERDLQPPLRWLYVWSHLSYQLKELFWNSFHREGSRYQPDKRVTVEEWINAFEGFKKNLEYRDVDPQSLEIFPIRRKAERGAQLLDCPQCGGHNFIAEYSVGDGPDKEFRTPSACNECLPKCDNCGEPREPETLESGICWPCRRSDLQEADRAKREAERAQREADRARRAVEKAAKDAERARRETLDQTRLCERCGNPYITFGEIEWLNQRSIPIRPVHKHSDPRCDSSPIVRLPAAKSGSGATARKGLASAKQSTASKTESLGQRIARWWNNL</sequence>
<feature type="region of interest" description="Disordered" evidence="1">
    <location>
        <begin position="568"/>
        <end position="595"/>
    </location>
</feature>
<protein>
    <submittedName>
        <fullName evidence="3">Protein kinase-like protein</fullName>
    </submittedName>
</protein>
<keyword evidence="3" id="KW-0808">Transferase</keyword>
<accession>A0A3N4ZCK0</accession>
<dbReference type="GO" id="GO:0004672">
    <property type="term" value="F:protein kinase activity"/>
    <property type="evidence" value="ECO:0007669"/>
    <property type="project" value="InterPro"/>
</dbReference>
<feature type="region of interest" description="Disordered" evidence="1">
    <location>
        <begin position="650"/>
        <end position="677"/>
    </location>
</feature>
<dbReference type="InterPro" id="IPR011009">
    <property type="entry name" value="Kinase-like_dom_sf"/>
</dbReference>
<comment type="caution">
    <text evidence="3">The sequence shown here is derived from an EMBL/GenBank/DDBJ whole genome shotgun (WGS) entry which is preliminary data.</text>
</comment>
<feature type="domain" description="Protein kinase" evidence="2">
    <location>
        <begin position="192"/>
        <end position="470"/>
    </location>
</feature>
<dbReference type="GO" id="GO:0005524">
    <property type="term" value="F:ATP binding"/>
    <property type="evidence" value="ECO:0007669"/>
    <property type="project" value="InterPro"/>
</dbReference>
<feature type="compositionally biased region" description="Polar residues" evidence="1">
    <location>
        <begin position="667"/>
        <end position="677"/>
    </location>
</feature>
<dbReference type="PROSITE" id="PS50011">
    <property type="entry name" value="PROTEIN_KINASE_DOM"/>
    <property type="match status" value="1"/>
</dbReference>
<dbReference type="Gene3D" id="1.10.510.10">
    <property type="entry name" value="Transferase(Phosphotransferase) domain 1"/>
    <property type="match status" value="1"/>
</dbReference>
<name>A0A3N4ZCK0_9MICO</name>
<dbReference type="Proteomes" id="UP000280726">
    <property type="component" value="Unassembled WGS sequence"/>
</dbReference>
<proteinExistence type="predicted"/>
<dbReference type="InterPro" id="IPR000719">
    <property type="entry name" value="Prot_kinase_dom"/>
</dbReference>
<keyword evidence="4" id="KW-1185">Reference proteome</keyword>
<keyword evidence="3" id="KW-0418">Kinase</keyword>
<organism evidence="3 4">
    <name type="scientific">Georgenia muralis</name>
    <dbReference type="NCBI Taxonomy" id="154117"/>
    <lineage>
        <taxon>Bacteria</taxon>
        <taxon>Bacillati</taxon>
        <taxon>Actinomycetota</taxon>
        <taxon>Actinomycetes</taxon>
        <taxon>Micrococcales</taxon>
        <taxon>Bogoriellaceae</taxon>
        <taxon>Georgenia</taxon>
    </lineage>
</organism>
<evidence type="ECO:0000313" key="4">
    <source>
        <dbReference type="Proteomes" id="UP000280726"/>
    </source>
</evidence>
<dbReference type="AlphaFoldDB" id="A0A3N4ZCK0"/>